<proteinExistence type="predicted"/>
<feature type="transmembrane region" description="Helical" evidence="6">
    <location>
        <begin position="275"/>
        <end position="296"/>
    </location>
</feature>
<evidence type="ECO:0000313" key="9">
    <source>
        <dbReference type="Proteomes" id="UP000593994"/>
    </source>
</evidence>
<dbReference type="KEGG" id="sbal:HUE88_12320"/>
<dbReference type="AlphaFoldDB" id="A0A7S7RMV8"/>
<evidence type="ECO:0000256" key="4">
    <source>
        <dbReference type="ARBA" id="ARBA00022989"/>
    </source>
</evidence>
<keyword evidence="5 6" id="KW-0472">Membrane</keyword>
<feature type="transmembrane region" description="Helical" evidence="6">
    <location>
        <begin position="516"/>
        <end position="533"/>
    </location>
</feature>
<evidence type="ECO:0000256" key="6">
    <source>
        <dbReference type="SAM" id="Phobius"/>
    </source>
</evidence>
<dbReference type="Pfam" id="PF01578">
    <property type="entry name" value="Cytochrom_C_asm"/>
    <property type="match status" value="1"/>
</dbReference>
<organism evidence="8 9">
    <name type="scientific">Candidatus Sulfurimonas baltica</name>
    <dbReference type="NCBI Taxonomy" id="2740404"/>
    <lineage>
        <taxon>Bacteria</taxon>
        <taxon>Pseudomonadati</taxon>
        <taxon>Campylobacterota</taxon>
        <taxon>Epsilonproteobacteria</taxon>
        <taxon>Campylobacterales</taxon>
        <taxon>Sulfurimonadaceae</taxon>
        <taxon>Sulfurimonas</taxon>
    </lineage>
</organism>
<dbReference type="InterPro" id="IPR002541">
    <property type="entry name" value="Cyt_c_assembly"/>
</dbReference>
<evidence type="ECO:0000313" key="8">
    <source>
        <dbReference type="EMBL" id="QOY51866.1"/>
    </source>
</evidence>
<dbReference type="GO" id="GO:0005886">
    <property type="term" value="C:plasma membrane"/>
    <property type="evidence" value="ECO:0007669"/>
    <property type="project" value="TreeGrafter"/>
</dbReference>
<dbReference type="RefSeq" id="WP_194369447.1">
    <property type="nucleotide sequence ID" value="NZ_CP054492.1"/>
</dbReference>
<feature type="transmembrane region" description="Helical" evidence="6">
    <location>
        <begin position="415"/>
        <end position="436"/>
    </location>
</feature>
<dbReference type="PANTHER" id="PTHR30071:SF1">
    <property type="entry name" value="CYTOCHROME B_B6 PROTEIN-RELATED"/>
    <property type="match status" value="1"/>
</dbReference>
<evidence type="ECO:0000256" key="5">
    <source>
        <dbReference type="ARBA" id="ARBA00023136"/>
    </source>
</evidence>
<sequence>MRFFLIFLIFTTLLFSSIKDDVIKYKLDKSYTEAFSRLNVQSGDGRMKPLDTLNMDVLNKLTRKKELFGLNHNQVVLGMTFAPEFWKKVPMLEYNSKVQSFNDFYKDGNYTLMLEVAQVNKKEASGRTAYEKELLKLDEKLKVAEFVYSQGYLKVFPLAGDEAKSWLSPKTYEEKFTGSQKFDVKKILVLNKKALISGDVDLAKDMVKKIAEFQKLHGSNVLLTKEKVDAELFYNKILIFERVYPFYIIVGLLLLVLSFIKVLREKNYMLIEKSADFLLYGLFALYSFNLGLRWYISTHAPWTNSYESMVLIAWAILLVGLIFNKKSTFALGVTTFMAGVMLFAAHLSWIDPRITTVTSSFQSIWLVIHVAIISASYAFLTLSFLLGFITLVLFKFSKNNLHVVKKIKESYKTNEASMIFGLSLLAIGTLLGSVWANELWGRVWAWDPKEAWSLISVLVYMLILHFRSVVKESVVYMFSVMSVLGFFTILMTYFGVNYFFDAIHVFASDSGSSVPWYAYVGALSVLILIVVSYKDRKNV</sequence>
<evidence type="ECO:0000259" key="7">
    <source>
        <dbReference type="Pfam" id="PF01578"/>
    </source>
</evidence>
<feature type="domain" description="Cytochrome c assembly protein" evidence="7">
    <location>
        <begin position="302"/>
        <end position="503"/>
    </location>
</feature>
<keyword evidence="4 6" id="KW-1133">Transmembrane helix</keyword>
<accession>A0A7S7RMV8</accession>
<evidence type="ECO:0000256" key="3">
    <source>
        <dbReference type="ARBA" id="ARBA00022748"/>
    </source>
</evidence>
<feature type="transmembrane region" description="Helical" evidence="6">
    <location>
        <begin position="364"/>
        <end position="394"/>
    </location>
</feature>
<gene>
    <name evidence="8" type="primary">ccsA</name>
    <name evidence="8" type="ORF">HUE88_12320</name>
</gene>
<feature type="transmembrane region" description="Helical" evidence="6">
    <location>
        <begin position="474"/>
        <end position="496"/>
    </location>
</feature>
<comment type="subcellular location">
    <subcellularLocation>
        <location evidence="1">Membrane</location>
        <topology evidence="1">Multi-pass membrane protein</topology>
    </subcellularLocation>
</comment>
<reference evidence="8 9" key="1">
    <citation type="submission" date="2020-05" db="EMBL/GenBank/DDBJ databases">
        <title>Sulfurimonas marisnigri, sp. nov., and Sulfurimonas baltica, sp. nov., manganese oxide reducing chemolithoautotrophs of the class Epsilonproteobacteria isolated from the pelagic redoxclines of the Black and Baltic Seas and emended description of the genus Sulfurimonas.</title>
        <authorList>
            <person name="Henkel J.V."/>
            <person name="Laudan C."/>
            <person name="Werner J."/>
            <person name="Neu T."/>
            <person name="Plewe S."/>
            <person name="Sproer C."/>
            <person name="Bunk B."/>
            <person name="Schulz-Vogt H.N."/>
        </authorList>
    </citation>
    <scope>NUCLEOTIDE SEQUENCE [LARGE SCALE GENOMIC DNA]</scope>
    <source>
        <strain evidence="8 9">GD2</strain>
    </source>
</reference>
<dbReference type="PANTHER" id="PTHR30071">
    <property type="entry name" value="HEME EXPORTER PROTEIN C"/>
    <property type="match status" value="1"/>
</dbReference>
<dbReference type="InterPro" id="IPR045062">
    <property type="entry name" value="Cyt_c_biogenesis_CcsA/CcmC"/>
</dbReference>
<dbReference type="EMBL" id="CP054492">
    <property type="protein sequence ID" value="QOY51866.1"/>
    <property type="molecule type" value="Genomic_DNA"/>
</dbReference>
<evidence type="ECO:0000256" key="1">
    <source>
        <dbReference type="ARBA" id="ARBA00004141"/>
    </source>
</evidence>
<dbReference type="GO" id="GO:0020037">
    <property type="term" value="F:heme binding"/>
    <property type="evidence" value="ECO:0007669"/>
    <property type="project" value="InterPro"/>
</dbReference>
<feature type="transmembrane region" description="Helical" evidence="6">
    <location>
        <begin position="308"/>
        <end position="324"/>
    </location>
</feature>
<keyword evidence="3" id="KW-0201">Cytochrome c-type biogenesis</keyword>
<dbReference type="GO" id="GO:0017004">
    <property type="term" value="P:cytochrome complex assembly"/>
    <property type="evidence" value="ECO:0007669"/>
    <property type="project" value="UniProtKB-KW"/>
</dbReference>
<evidence type="ECO:0000256" key="2">
    <source>
        <dbReference type="ARBA" id="ARBA00022692"/>
    </source>
</evidence>
<feature type="transmembrane region" description="Helical" evidence="6">
    <location>
        <begin position="451"/>
        <end position="467"/>
    </location>
</feature>
<feature type="transmembrane region" description="Helical" evidence="6">
    <location>
        <begin position="244"/>
        <end position="263"/>
    </location>
</feature>
<protein>
    <submittedName>
        <fullName evidence="8">Cytochrome c biogenesis protein CcsA</fullName>
    </submittedName>
</protein>
<dbReference type="Proteomes" id="UP000593994">
    <property type="component" value="Chromosome"/>
</dbReference>
<keyword evidence="9" id="KW-1185">Reference proteome</keyword>
<name>A0A7S7RMV8_9BACT</name>
<feature type="transmembrane region" description="Helical" evidence="6">
    <location>
        <begin position="329"/>
        <end position="349"/>
    </location>
</feature>
<keyword evidence="2 6" id="KW-0812">Transmembrane</keyword>